<evidence type="ECO:0000313" key="3">
    <source>
        <dbReference type="Proteomes" id="UP001595947"/>
    </source>
</evidence>
<dbReference type="Pfam" id="PF00266">
    <property type="entry name" value="Aminotran_5"/>
    <property type="match status" value="1"/>
</dbReference>
<comment type="caution">
    <text evidence="2">The sequence shown here is derived from an EMBL/GenBank/DDBJ whole genome shotgun (WGS) entry which is preliminary data.</text>
</comment>
<organism evidence="2 3">
    <name type="scientific">Actinomycetospora atypica</name>
    <dbReference type="NCBI Taxonomy" id="1290095"/>
    <lineage>
        <taxon>Bacteria</taxon>
        <taxon>Bacillati</taxon>
        <taxon>Actinomycetota</taxon>
        <taxon>Actinomycetes</taxon>
        <taxon>Pseudonocardiales</taxon>
        <taxon>Pseudonocardiaceae</taxon>
        <taxon>Actinomycetospora</taxon>
    </lineage>
</organism>
<dbReference type="PANTHER" id="PTHR43586:SF21">
    <property type="entry name" value="PYRIDOXAL PHOSPHATE (PLP)-DEPENDENT ASPARTATE AMINOTRANSFERASE SUPERFAMILY"/>
    <property type="match status" value="1"/>
</dbReference>
<name>A0ABV9YDP9_9PSEU</name>
<dbReference type="SUPFAM" id="SSF53383">
    <property type="entry name" value="PLP-dependent transferases"/>
    <property type="match status" value="1"/>
</dbReference>
<dbReference type="NCBIfam" id="TIGR01976">
    <property type="entry name" value="am_tr_V_VC1184"/>
    <property type="match status" value="1"/>
</dbReference>
<dbReference type="InterPro" id="IPR015422">
    <property type="entry name" value="PyrdxlP-dep_Trfase_small"/>
</dbReference>
<dbReference type="RefSeq" id="WP_378034074.1">
    <property type="nucleotide sequence ID" value="NZ_JBHSIV010000001.1"/>
</dbReference>
<dbReference type="InterPro" id="IPR000192">
    <property type="entry name" value="Aminotrans_V_dom"/>
</dbReference>
<dbReference type="InterPro" id="IPR015421">
    <property type="entry name" value="PyrdxlP-dep_Trfase_major"/>
</dbReference>
<feature type="domain" description="Aminotransferase class V" evidence="1">
    <location>
        <begin position="25"/>
        <end position="389"/>
    </location>
</feature>
<protein>
    <submittedName>
        <fullName evidence="2">Cysteine desulfurase-like protein</fullName>
    </submittedName>
</protein>
<dbReference type="Proteomes" id="UP001595947">
    <property type="component" value="Unassembled WGS sequence"/>
</dbReference>
<sequence length="402" mass="42561">MTETAYDVAAFRARFPALRSGYAHFDGPGGSQVPAEVGRAVAETLTAPIANRGTVTPAERFSDGIVGTARQAMADLLGADPRGIVFGRSMTQLTVDLARTLARGWGPGDEVVVTRLDHDANVRPWIIAAERAGATIRWLDLDPATTELDDVATVLSARTRLVAVTGASNLVGTRPDLERIAGQVRETGAVFVVDAVHLTAHAPVDLAAIGADVLLCSPYKFLGPHCGVLAAAPGFLEGLRPDKLLPSTDAVPERFELGTLPYELLAGTTAAVDVIASLGDGATRRDRLVAAMTAVEAHEDRLRARIEKGLTRLDGVEVLSRAAHRTPTLLVRVPGGERRAYELLAERGVFAPAGSFYAIEASRRLGLGDTGALRIGLAPYSDDEDVDRLLEGLEHVCRTASS</sequence>
<evidence type="ECO:0000313" key="2">
    <source>
        <dbReference type="EMBL" id="MFC5060721.1"/>
    </source>
</evidence>
<evidence type="ECO:0000259" key="1">
    <source>
        <dbReference type="Pfam" id="PF00266"/>
    </source>
</evidence>
<keyword evidence="3" id="KW-1185">Reference proteome</keyword>
<proteinExistence type="predicted"/>
<dbReference type="PANTHER" id="PTHR43586">
    <property type="entry name" value="CYSTEINE DESULFURASE"/>
    <property type="match status" value="1"/>
</dbReference>
<dbReference type="InterPro" id="IPR011340">
    <property type="entry name" value="Cys_dSase-rel"/>
</dbReference>
<dbReference type="Gene3D" id="3.90.1150.10">
    <property type="entry name" value="Aspartate Aminotransferase, domain 1"/>
    <property type="match status" value="1"/>
</dbReference>
<gene>
    <name evidence="2" type="ORF">ACFPBZ_00745</name>
</gene>
<dbReference type="Gene3D" id="3.40.640.10">
    <property type="entry name" value="Type I PLP-dependent aspartate aminotransferase-like (Major domain)"/>
    <property type="match status" value="1"/>
</dbReference>
<accession>A0ABV9YDP9</accession>
<dbReference type="EMBL" id="JBHSIV010000001">
    <property type="protein sequence ID" value="MFC5060721.1"/>
    <property type="molecule type" value="Genomic_DNA"/>
</dbReference>
<dbReference type="InterPro" id="IPR015424">
    <property type="entry name" value="PyrdxlP-dep_Trfase"/>
</dbReference>
<reference evidence="3" key="1">
    <citation type="journal article" date="2019" name="Int. J. Syst. Evol. Microbiol.">
        <title>The Global Catalogue of Microorganisms (GCM) 10K type strain sequencing project: providing services to taxonomists for standard genome sequencing and annotation.</title>
        <authorList>
            <consortium name="The Broad Institute Genomics Platform"/>
            <consortium name="The Broad Institute Genome Sequencing Center for Infectious Disease"/>
            <person name="Wu L."/>
            <person name="Ma J."/>
        </authorList>
    </citation>
    <scope>NUCLEOTIDE SEQUENCE [LARGE SCALE GENOMIC DNA]</scope>
    <source>
        <strain evidence="3">CGMCC 4.7093</strain>
    </source>
</reference>